<dbReference type="InterPro" id="IPR036390">
    <property type="entry name" value="WH_DNA-bd_sf"/>
</dbReference>
<reference evidence="5 6" key="1">
    <citation type="journal article" date="2024" name="Int. J. Syst. Evol. Microbiol.">
        <title>Virgibacillus tibetensis sp. nov., isolated from salt lake on the Tibetan Plateau of China.</title>
        <authorList>
            <person name="Phurbu D."/>
            <person name="Liu Z.-X."/>
            <person name="Wang R."/>
            <person name="Zheng Y.-Y."/>
            <person name="Liu H.-C."/>
            <person name="Zhou Y.-G."/>
            <person name="Yu Y.-J."/>
            <person name="Li A.-H."/>
        </authorList>
    </citation>
    <scope>NUCLEOTIDE SEQUENCE [LARGE SCALE GENOMIC DNA]</scope>
    <source>
        <strain evidence="5 6">C22-A2</strain>
    </source>
</reference>
<evidence type="ECO:0000256" key="1">
    <source>
        <dbReference type="ARBA" id="ARBA00023015"/>
    </source>
</evidence>
<name>A0ABU6KJ72_9BACI</name>
<evidence type="ECO:0000313" key="5">
    <source>
        <dbReference type="EMBL" id="MEC5425369.1"/>
    </source>
</evidence>
<keyword evidence="1" id="KW-0805">Transcription regulation</keyword>
<evidence type="ECO:0000256" key="3">
    <source>
        <dbReference type="ARBA" id="ARBA00023163"/>
    </source>
</evidence>
<dbReference type="SUPFAM" id="SSF46785">
    <property type="entry name" value="Winged helix' DNA-binding domain"/>
    <property type="match status" value="1"/>
</dbReference>
<comment type="caution">
    <text evidence="5">The sequence shown here is derived from an EMBL/GenBank/DDBJ whole genome shotgun (WGS) entry which is preliminary data.</text>
</comment>
<dbReference type="Pfam" id="PF08220">
    <property type="entry name" value="HTH_DeoR"/>
    <property type="match status" value="1"/>
</dbReference>
<dbReference type="Gene3D" id="3.30.70.2050">
    <property type="match status" value="1"/>
</dbReference>
<gene>
    <name evidence="5" type="ORF">QGM71_17955</name>
</gene>
<keyword evidence="2" id="KW-0238">DNA-binding</keyword>
<dbReference type="PRINTS" id="PR00037">
    <property type="entry name" value="HTHLACR"/>
</dbReference>
<keyword evidence="3" id="KW-0804">Transcription</keyword>
<dbReference type="InterPro" id="IPR001034">
    <property type="entry name" value="DeoR_HTH"/>
</dbReference>
<dbReference type="InterPro" id="IPR036388">
    <property type="entry name" value="WH-like_DNA-bd_sf"/>
</dbReference>
<evidence type="ECO:0000259" key="4">
    <source>
        <dbReference type="PROSITE" id="PS51000"/>
    </source>
</evidence>
<dbReference type="PROSITE" id="PS51000">
    <property type="entry name" value="HTH_DEOR_2"/>
    <property type="match status" value="1"/>
</dbReference>
<dbReference type="Gene3D" id="1.10.10.10">
    <property type="entry name" value="Winged helix-like DNA-binding domain superfamily/Winged helix DNA-binding domain"/>
    <property type="match status" value="1"/>
</dbReference>
<evidence type="ECO:0000313" key="6">
    <source>
        <dbReference type="Proteomes" id="UP001335737"/>
    </source>
</evidence>
<dbReference type="Proteomes" id="UP001335737">
    <property type="component" value="Unassembled WGS sequence"/>
</dbReference>
<dbReference type="EMBL" id="JARZFX010000013">
    <property type="protein sequence ID" value="MEC5425369.1"/>
    <property type="molecule type" value="Genomic_DNA"/>
</dbReference>
<feature type="domain" description="HTH deoR-type" evidence="4">
    <location>
        <begin position="3"/>
        <end position="58"/>
    </location>
</feature>
<dbReference type="SUPFAM" id="SSF160387">
    <property type="entry name" value="NosL/MerB-like"/>
    <property type="match status" value="1"/>
</dbReference>
<accession>A0ABU6KJ72</accession>
<dbReference type="InterPro" id="IPR008719">
    <property type="entry name" value="N2O_reductase_NosL"/>
</dbReference>
<dbReference type="Pfam" id="PF05573">
    <property type="entry name" value="NosL"/>
    <property type="match status" value="1"/>
</dbReference>
<keyword evidence="6" id="KW-1185">Reference proteome</keyword>
<dbReference type="InterPro" id="IPR018356">
    <property type="entry name" value="Tscrpt_reg_HTH_DeoR_CS"/>
</dbReference>
<evidence type="ECO:0000256" key="2">
    <source>
        <dbReference type="ARBA" id="ARBA00023125"/>
    </source>
</evidence>
<dbReference type="PANTHER" id="PTHR41247">
    <property type="entry name" value="HTH-TYPE TRANSCRIPTIONAL REPRESSOR YCNK"/>
    <property type="match status" value="1"/>
</dbReference>
<sequence length="194" mass="22244">MLPADRRKRVEDLIRSHYSMKISDLSKKFNVSEMTIHRDLKPLIDEGVVIKTFGGVTLTRDKQSNETISEECVICKSSINVRMAYRLILQNNKIEMTCCAHCGLIRHRQLDSGVIQAICYDFFRQTTISAHLTWFVMNSSVHIGCCQPQVLTFEWKEHAEKFVKGFGGNVYSFNQATEAVLHKMSGCHSKKNRL</sequence>
<protein>
    <submittedName>
        <fullName evidence="5">DeoR family transcriptional regulator</fullName>
    </submittedName>
</protein>
<dbReference type="SMART" id="SM00420">
    <property type="entry name" value="HTH_DEOR"/>
    <property type="match status" value="1"/>
</dbReference>
<proteinExistence type="predicted"/>
<dbReference type="PANTHER" id="PTHR41247:SF1">
    <property type="entry name" value="HTH-TYPE TRANSCRIPTIONAL REPRESSOR YCNK"/>
    <property type="match status" value="1"/>
</dbReference>
<organism evidence="5 6">
    <name type="scientific">Virgibacillus tibetensis</name>
    <dbReference type="NCBI Taxonomy" id="3042313"/>
    <lineage>
        <taxon>Bacteria</taxon>
        <taxon>Bacillati</taxon>
        <taxon>Bacillota</taxon>
        <taxon>Bacilli</taxon>
        <taxon>Bacillales</taxon>
        <taxon>Bacillaceae</taxon>
        <taxon>Virgibacillus</taxon>
    </lineage>
</organism>
<dbReference type="PROSITE" id="PS00894">
    <property type="entry name" value="HTH_DEOR_1"/>
    <property type="match status" value="1"/>
</dbReference>